<dbReference type="AlphaFoldDB" id="X6N299"/>
<dbReference type="InterPro" id="IPR011600">
    <property type="entry name" value="Pept_C14_caspase"/>
</dbReference>
<dbReference type="SUPFAM" id="SSF52129">
    <property type="entry name" value="Caspase-like"/>
    <property type="match status" value="1"/>
</dbReference>
<feature type="domain" description="Caspase family p20" evidence="5">
    <location>
        <begin position="144"/>
        <end position="277"/>
    </location>
</feature>
<evidence type="ECO:0000313" key="6">
    <source>
        <dbReference type="EMBL" id="ETO20038.1"/>
    </source>
</evidence>
<organism evidence="6 7">
    <name type="scientific">Reticulomyxa filosa</name>
    <dbReference type="NCBI Taxonomy" id="46433"/>
    <lineage>
        <taxon>Eukaryota</taxon>
        <taxon>Sar</taxon>
        <taxon>Rhizaria</taxon>
        <taxon>Retaria</taxon>
        <taxon>Foraminifera</taxon>
        <taxon>Monothalamids</taxon>
        <taxon>Reticulomyxidae</taxon>
        <taxon>Reticulomyxa</taxon>
    </lineage>
</organism>
<dbReference type="InterPro" id="IPR015917">
    <property type="entry name" value="Pept_C14A"/>
</dbReference>
<keyword evidence="2" id="KW-0645">Protease</keyword>
<evidence type="ECO:0000256" key="3">
    <source>
        <dbReference type="ARBA" id="ARBA00022703"/>
    </source>
</evidence>
<keyword evidence="7" id="KW-1185">Reference proteome</keyword>
<evidence type="ECO:0000259" key="5">
    <source>
        <dbReference type="PROSITE" id="PS50208"/>
    </source>
</evidence>
<dbReference type="Proteomes" id="UP000023152">
    <property type="component" value="Unassembled WGS sequence"/>
</dbReference>
<gene>
    <name evidence="6" type="ORF">RFI_17180</name>
</gene>
<dbReference type="GO" id="GO:0006508">
    <property type="term" value="P:proteolysis"/>
    <property type="evidence" value="ECO:0007669"/>
    <property type="project" value="UniProtKB-KW"/>
</dbReference>
<comment type="similarity">
    <text evidence="1">Belongs to the peptidase C14A family.</text>
</comment>
<protein>
    <recommendedName>
        <fullName evidence="5">Caspase family p20 domain-containing protein</fullName>
    </recommendedName>
</protein>
<dbReference type="PANTHER" id="PTHR47901">
    <property type="entry name" value="CASPASE RECRUITMENT DOMAIN-CONTAINING PROTEIN 18"/>
    <property type="match status" value="1"/>
</dbReference>
<name>X6N299_RETFI</name>
<keyword evidence="4" id="KW-0378">Hydrolase</keyword>
<evidence type="ECO:0000256" key="1">
    <source>
        <dbReference type="ARBA" id="ARBA00010134"/>
    </source>
</evidence>
<dbReference type="PROSITE" id="PS50208">
    <property type="entry name" value="CASPASE_P20"/>
    <property type="match status" value="1"/>
</dbReference>
<reference evidence="6 7" key="1">
    <citation type="journal article" date="2013" name="Curr. Biol.">
        <title>The Genome of the Foraminiferan Reticulomyxa filosa.</title>
        <authorList>
            <person name="Glockner G."/>
            <person name="Hulsmann N."/>
            <person name="Schleicher M."/>
            <person name="Noegel A.A."/>
            <person name="Eichinger L."/>
            <person name="Gallinger C."/>
            <person name="Pawlowski J."/>
            <person name="Sierra R."/>
            <person name="Euteneuer U."/>
            <person name="Pillet L."/>
            <person name="Moustafa A."/>
            <person name="Platzer M."/>
            <person name="Groth M."/>
            <person name="Szafranski K."/>
            <person name="Schliwa M."/>
        </authorList>
    </citation>
    <scope>NUCLEOTIDE SEQUENCE [LARGE SCALE GENOMIC DNA]</scope>
</reference>
<dbReference type="InterPro" id="IPR001309">
    <property type="entry name" value="Pept_C14_p20"/>
</dbReference>
<dbReference type="InterPro" id="IPR002398">
    <property type="entry name" value="Pept_C14"/>
</dbReference>
<dbReference type="Pfam" id="PF00656">
    <property type="entry name" value="Peptidase_C14"/>
    <property type="match status" value="1"/>
</dbReference>
<accession>X6N299</accession>
<evidence type="ECO:0000256" key="4">
    <source>
        <dbReference type="ARBA" id="ARBA00022801"/>
    </source>
</evidence>
<evidence type="ECO:0000256" key="2">
    <source>
        <dbReference type="ARBA" id="ARBA00022670"/>
    </source>
</evidence>
<dbReference type="Gene3D" id="3.40.50.1460">
    <property type="match status" value="1"/>
</dbReference>
<evidence type="ECO:0000313" key="7">
    <source>
        <dbReference type="Proteomes" id="UP000023152"/>
    </source>
</evidence>
<proteinExistence type="inferred from homology"/>
<dbReference type="EMBL" id="ASPP01013010">
    <property type="protein sequence ID" value="ETO20038.1"/>
    <property type="molecule type" value="Genomic_DNA"/>
</dbReference>
<dbReference type="OrthoDB" id="6097640at2759"/>
<keyword evidence="3" id="KW-0053">Apoptosis</keyword>
<comment type="caution">
    <text evidence="6">The sequence shown here is derived from an EMBL/GenBank/DDBJ whole genome shotgun (WGS) entry which is preliminary data.</text>
</comment>
<dbReference type="PANTHER" id="PTHR47901:SF8">
    <property type="entry name" value="CASPASE-3"/>
    <property type="match status" value="1"/>
</dbReference>
<dbReference type="SMART" id="SM00115">
    <property type="entry name" value="CASc"/>
    <property type="match status" value="1"/>
</dbReference>
<sequence>MKLFDLRIDPIIEQVDAMLSKNQRVLSEELKYMCLIGEFGKSHYLQFKLKQHYESSFVLKIPVRPNLAVIEGAHQLRTVPSFRIVANDCNEQNIIWTAYLTINDRKESICLHNLSLKELLSQVVQCLNDEECENMLKMKMDVVDMNFGVIKSNEDVYKSEYDSLENVKDDLANFRELFETTLKYEFVCKDKLKMTKVDAQEFLDKVIYKSKLRRNANGYDGLIFILSGHGDDGDVLATSEGDSLSIDKIRSDFNCEEMSSLKDIPKIFIINACRGKKMPKSHIIGMRGRPEDTKQRLYHGHNDYGFFTIWSTTKGHIVNDSLLFSKCTKEVIVEMCKEGYSLNQMLHEIRNSYSKKFCIALFAKRGTNLGLLLKFTFPKKKKYFVKIFPVQLQNTSLSFKFWQKSSKYSSDSDLLSPFFGSNKFDVGGCF</sequence>
<dbReference type="GO" id="GO:0004197">
    <property type="term" value="F:cysteine-type endopeptidase activity"/>
    <property type="evidence" value="ECO:0007669"/>
    <property type="project" value="InterPro"/>
</dbReference>
<dbReference type="InterPro" id="IPR029030">
    <property type="entry name" value="Caspase-like_dom_sf"/>
</dbReference>